<feature type="chain" id="PRO_5026950258" description="F5/8 type C domain-containing protein" evidence="2">
    <location>
        <begin position="31"/>
        <end position="450"/>
    </location>
</feature>
<dbReference type="EMBL" id="CADCTA010000095">
    <property type="protein sequence ID" value="CAA9260315.1"/>
    <property type="molecule type" value="Genomic_DNA"/>
</dbReference>
<proteinExistence type="predicted"/>
<reference evidence="3" key="1">
    <citation type="submission" date="2020-02" db="EMBL/GenBank/DDBJ databases">
        <authorList>
            <person name="Meier V. D."/>
        </authorList>
    </citation>
    <scope>NUCLEOTIDE SEQUENCE</scope>
    <source>
        <strain evidence="3">AVDCRST_MAG42</strain>
    </source>
</reference>
<keyword evidence="2" id="KW-0732">Signal</keyword>
<organism evidence="3">
    <name type="scientific">uncultured Chthoniobacterales bacterium</name>
    <dbReference type="NCBI Taxonomy" id="1836801"/>
    <lineage>
        <taxon>Bacteria</taxon>
        <taxon>Pseudomonadati</taxon>
        <taxon>Verrucomicrobiota</taxon>
        <taxon>Spartobacteria</taxon>
        <taxon>Chthoniobacterales</taxon>
        <taxon>environmental samples</taxon>
    </lineage>
</organism>
<dbReference type="Gene3D" id="2.60.120.260">
    <property type="entry name" value="Galactose-binding domain-like"/>
    <property type="match status" value="1"/>
</dbReference>
<evidence type="ECO:0000256" key="2">
    <source>
        <dbReference type="SAM" id="SignalP"/>
    </source>
</evidence>
<evidence type="ECO:0008006" key="4">
    <source>
        <dbReference type="Google" id="ProtNLM"/>
    </source>
</evidence>
<gene>
    <name evidence="3" type="ORF">AVDCRST_MAG42-2676</name>
</gene>
<dbReference type="AlphaFoldDB" id="A0A6J4IV34"/>
<protein>
    <recommendedName>
        <fullName evidence="4">F5/8 type C domain-containing protein</fullName>
    </recommendedName>
</protein>
<name>A0A6J4IV34_9BACT</name>
<sequence>MEIMKTFTSRSSKLCTVCSLLIAAAPALSAADLVLQKVPPLTVEQAPAYPENVARQHLGAKLETAPGDTDSKATAALLSGDPTASVRLPAGTTTMMVSLAKIENVDSLAFVNAGAKGQVTIATSNAKLHADSPQWKTAVEQDLSAESVKAKIGPSEAKYVRLTFNVTEPGQIAGFGVYSTPQVSDFTAPRTRPTAEQAKLSDIHSKARALYVSSGSDVRQANNMIDDQTGTSYTFAAEDGTPTTVIDLGKASTLSRISAVYSAGAGNIEFYVLPSLPAGNVDAMTQVSAPGADGASPTPDAAPKTVRMDDAAFAGMKPVGSATDGGSEGRASVDFAPTTGRYVMVRWLPAAQQDRSFTVAEVAAFGQAGALLAANTSAASSDEASADETTTEGASDGKTMMDGKTMIDAKDMPGEGPAEEAPQSPGEGPPPTLPQAPPFTFVPVMVPSSP</sequence>
<accession>A0A6J4IV34</accession>
<feature type="signal peptide" evidence="2">
    <location>
        <begin position="1"/>
        <end position="30"/>
    </location>
</feature>
<feature type="compositionally biased region" description="Low complexity" evidence="1">
    <location>
        <begin position="414"/>
        <end position="426"/>
    </location>
</feature>
<feature type="compositionally biased region" description="Pro residues" evidence="1">
    <location>
        <begin position="427"/>
        <end position="437"/>
    </location>
</feature>
<feature type="compositionally biased region" description="Basic and acidic residues" evidence="1">
    <location>
        <begin position="399"/>
        <end position="413"/>
    </location>
</feature>
<evidence type="ECO:0000313" key="3">
    <source>
        <dbReference type="EMBL" id="CAA9260315.1"/>
    </source>
</evidence>
<feature type="region of interest" description="Disordered" evidence="1">
    <location>
        <begin position="377"/>
        <end position="450"/>
    </location>
</feature>
<evidence type="ECO:0000256" key="1">
    <source>
        <dbReference type="SAM" id="MobiDB-lite"/>
    </source>
</evidence>